<evidence type="ECO:0000256" key="2">
    <source>
        <dbReference type="SAM" id="MobiDB-lite"/>
    </source>
</evidence>
<accession>A0A067Q4X2</accession>
<dbReference type="HOGENOM" id="CLU_760892_0_0_1"/>
<dbReference type="EMBL" id="KL197717">
    <property type="protein sequence ID" value="KDQ58532.1"/>
    <property type="molecule type" value="Genomic_DNA"/>
</dbReference>
<evidence type="ECO:0000313" key="4">
    <source>
        <dbReference type="EMBL" id="KDQ58532.1"/>
    </source>
</evidence>
<keyword evidence="1" id="KW-0863">Zinc-finger</keyword>
<dbReference type="PROSITE" id="PS50157">
    <property type="entry name" value="ZINC_FINGER_C2H2_2"/>
    <property type="match status" value="1"/>
</dbReference>
<keyword evidence="5" id="KW-1185">Reference proteome</keyword>
<sequence length="364" mass="40572">MPKSRANKNHGVSPLFKVSDGRRKPQQIRAGSGDTPPTMMNVFRLDPFSESTSIPSATGILPFEAIGPEEMFSHNFQVYPEEQEPVEREATLANAELFDTRSFFVASRDEINYHLSDLSPISTLSSLSSDSPPLYAPSPIPVYLAQDEKCVFPEAFTNHVDLNEIPRVSPQDITHISPQELCVEHSDPPTLVPASFHPQSLATREDSIDSPSIASFSPNIEDGLSSHHYLLPPYSVLPMWPISSYNNHTSSSLDPDRNSGSSGLNLPNRDFVFQFDAQVHIQVQTKEAPTVKNGTAKIRKQNQDVTKVTRSLKKNEKGRHVCPLCPRKFNLANGLSIHLKWHRNQNAKAETMRTYKSSPSLIHP</sequence>
<keyword evidence="1" id="KW-0479">Metal-binding</keyword>
<dbReference type="InParanoid" id="A0A067Q4X2"/>
<evidence type="ECO:0000256" key="1">
    <source>
        <dbReference type="PROSITE-ProRule" id="PRU00042"/>
    </source>
</evidence>
<feature type="domain" description="C2H2-type" evidence="3">
    <location>
        <begin position="320"/>
        <end position="347"/>
    </location>
</feature>
<keyword evidence="1" id="KW-0862">Zinc</keyword>
<dbReference type="InterPro" id="IPR013087">
    <property type="entry name" value="Znf_C2H2_type"/>
</dbReference>
<organism evidence="4 5">
    <name type="scientific">Jaapia argillacea MUCL 33604</name>
    <dbReference type="NCBI Taxonomy" id="933084"/>
    <lineage>
        <taxon>Eukaryota</taxon>
        <taxon>Fungi</taxon>
        <taxon>Dikarya</taxon>
        <taxon>Basidiomycota</taxon>
        <taxon>Agaricomycotina</taxon>
        <taxon>Agaricomycetes</taxon>
        <taxon>Agaricomycetidae</taxon>
        <taxon>Jaapiales</taxon>
        <taxon>Jaapiaceae</taxon>
        <taxon>Jaapia</taxon>
    </lineage>
</organism>
<proteinExistence type="predicted"/>
<dbReference type="GO" id="GO:0008270">
    <property type="term" value="F:zinc ion binding"/>
    <property type="evidence" value="ECO:0007669"/>
    <property type="project" value="UniProtKB-KW"/>
</dbReference>
<dbReference type="Proteomes" id="UP000027265">
    <property type="component" value="Unassembled WGS sequence"/>
</dbReference>
<evidence type="ECO:0000313" key="5">
    <source>
        <dbReference type="Proteomes" id="UP000027265"/>
    </source>
</evidence>
<reference evidence="5" key="1">
    <citation type="journal article" date="2014" name="Proc. Natl. Acad. Sci. U.S.A.">
        <title>Extensive sampling of basidiomycete genomes demonstrates inadequacy of the white-rot/brown-rot paradigm for wood decay fungi.</title>
        <authorList>
            <person name="Riley R."/>
            <person name="Salamov A.A."/>
            <person name="Brown D.W."/>
            <person name="Nagy L.G."/>
            <person name="Floudas D."/>
            <person name="Held B.W."/>
            <person name="Levasseur A."/>
            <person name="Lombard V."/>
            <person name="Morin E."/>
            <person name="Otillar R."/>
            <person name="Lindquist E.A."/>
            <person name="Sun H."/>
            <person name="LaButti K.M."/>
            <person name="Schmutz J."/>
            <person name="Jabbour D."/>
            <person name="Luo H."/>
            <person name="Baker S.E."/>
            <person name="Pisabarro A.G."/>
            <person name="Walton J.D."/>
            <person name="Blanchette R.A."/>
            <person name="Henrissat B."/>
            <person name="Martin F."/>
            <person name="Cullen D."/>
            <person name="Hibbett D.S."/>
            <person name="Grigoriev I.V."/>
        </authorList>
    </citation>
    <scope>NUCLEOTIDE SEQUENCE [LARGE SCALE GENOMIC DNA]</scope>
    <source>
        <strain evidence="5">MUCL 33604</strain>
    </source>
</reference>
<protein>
    <recommendedName>
        <fullName evidence="3">C2H2-type domain-containing protein</fullName>
    </recommendedName>
</protein>
<dbReference type="AlphaFoldDB" id="A0A067Q4X2"/>
<name>A0A067Q4X2_9AGAM</name>
<gene>
    <name evidence="4" type="ORF">JAAARDRAFT_78239</name>
</gene>
<dbReference type="PROSITE" id="PS00028">
    <property type="entry name" value="ZINC_FINGER_C2H2_1"/>
    <property type="match status" value="1"/>
</dbReference>
<feature type="region of interest" description="Disordered" evidence="2">
    <location>
        <begin position="1"/>
        <end position="39"/>
    </location>
</feature>
<dbReference type="OrthoDB" id="3168046at2759"/>
<evidence type="ECO:0000259" key="3">
    <source>
        <dbReference type="PROSITE" id="PS50157"/>
    </source>
</evidence>